<reference evidence="2 3" key="1">
    <citation type="journal article" date="2009" name="PLoS Genet.">
        <title>The Bifidobacterium dentium Bd1 genome sequence reflects its genetic adaptation to the human oral cavity.</title>
        <authorList>
            <person name="Ventura M."/>
            <person name="Turroni F."/>
            <person name="Zomer A."/>
            <person name="Foroni E."/>
            <person name="Giubellini V."/>
            <person name="Bottacini F."/>
            <person name="Canchaya C."/>
            <person name="Claesson M.J."/>
            <person name="He F."/>
            <person name="Mantzourani M."/>
            <person name="Mulas L."/>
            <person name="Ferrarini A."/>
            <person name="Gao B."/>
            <person name="Delledonne M."/>
            <person name="Henrissat B."/>
            <person name="Coutinho P."/>
            <person name="Oggioni M."/>
            <person name="Gupta R.S."/>
            <person name="Zhang Z."/>
            <person name="Beighton D."/>
            <person name="Fitzgerald G.F."/>
            <person name="O'Toole P.W."/>
            <person name="van Sinderen D."/>
        </authorList>
    </citation>
    <scope>NUCLEOTIDE SEQUENCE [LARGE SCALE GENOMIC DNA]</scope>
    <source>
        <strain evidence="3">ATCC 27534 / DSM 20436 / JCM 1195 / Bd1</strain>
    </source>
</reference>
<dbReference type="HOGENOM" id="CLU_200995_0_0_11"/>
<dbReference type="AlphaFoldDB" id="D2Q566"/>
<accession>D2Q566</accession>
<protein>
    <recommendedName>
        <fullName evidence="1">Helix-turn-helix domain-containing protein</fullName>
    </recommendedName>
</protein>
<feature type="domain" description="Helix-turn-helix" evidence="1">
    <location>
        <begin position="19"/>
        <end position="66"/>
    </location>
</feature>
<dbReference type="KEGG" id="bde:BDP_1481"/>
<evidence type="ECO:0000313" key="3">
    <source>
        <dbReference type="Proteomes" id="UP000008693"/>
    </source>
</evidence>
<name>D2Q566_BIFDB</name>
<dbReference type="RefSeq" id="WP_003839529.1">
    <property type="nucleotide sequence ID" value="NC_013714.1"/>
</dbReference>
<dbReference type="GeneID" id="31606654"/>
<evidence type="ECO:0000313" key="2">
    <source>
        <dbReference type="EMBL" id="ADB10081.1"/>
    </source>
</evidence>
<dbReference type="Proteomes" id="UP000008693">
    <property type="component" value="Chromosome"/>
</dbReference>
<proteinExistence type="predicted"/>
<sequence length="72" mass="7664">MKTTTTTTTSGVGLADRLLLTVPEAAELSGIPLRNLKAAISLGELPTCTTGSSRLYVRRTDLDEYILTLPNA</sequence>
<dbReference type="InterPro" id="IPR041657">
    <property type="entry name" value="HTH_17"/>
</dbReference>
<evidence type="ECO:0000259" key="1">
    <source>
        <dbReference type="Pfam" id="PF12728"/>
    </source>
</evidence>
<keyword evidence="3" id="KW-1185">Reference proteome</keyword>
<dbReference type="STRING" id="401473.BDP_1481"/>
<organism evidence="2 3">
    <name type="scientific">Bifidobacterium dentium (strain ATCC 27534 / DSM 20436 / JCM 1195 / Bd1)</name>
    <dbReference type="NCBI Taxonomy" id="401473"/>
    <lineage>
        <taxon>Bacteria</taxon>
        <taxon>Bacillati</taxon>
        <taxon>Actinomycetota</taxon>
        <taxon>Actinomycetes</taxon>
        <taxon>Bifidobacteriales</taxon>
        <taxon>Bifidobacteriaceae</taxon>
        <taxon>Bifidobacterium</taxon>
    </lineage>
</organism>
<gene>
    <name evidence="2" type="ordered locus">BDP_1481</name>
</gene>
<dbReference type="EMBL" id="CP001750">
    <property type="protein sequence ID" value="ADB10081.1"/>
    <property type="molecule type" value="Genomic_DNA"/>
</dbReference>
<dbReference type="Pfam" id="PF12728">
    <property type="entry name" value="HTH_17"/>
    <property type="match status" value="1"/>
</dbReference>